<protein>
    <submittedName>
        <fullName evidence="2">Integrating conjugative element protein pill, pfgi-1</fullName>
    </submittedName>
</protein>
<feature type="signal peptide" evidence="1">
    <location>
        <begin position="1"/>
        <end position="21"/>
    </location>
</feature>
<reference evidence="2 3" key="1">
    <citation type="submission" date="2016-03" db="EMBL/GenBank/DDBJ databases">
        <title>Complete genome sequence of a novel chlorpyrifos degrading bacterium, Cupriavidus nantongensis sp. X1.</title>
        <authorList>
            <person name="Fang L."/>
        </authorList>
    </citation>
    <scope>NUCLEOTIDE SEQUENCE [LARGE SCALE GENOMIC DNA]</scope>
    <source>
        <strain evidence="2 3">X1</strain>
    </source>
</reference>
<dbReference type="InterPro" id="IPR022260">
    <property type="entry name" value="Integr_conj_element_PilL"/>
</dbReference>
<feature type="chain" id="PRO_5007497966" evidence="1">
    <location>
        <begin position="22"/>
        <end position="188"/>
    </location>
</feature>
<keyword evidence="3" id="KW-1185">Reference proteome</keyword>
<dbReference type="Proteomes" id="UP000075238">
    <property type="component" value="Chromosome 1"/>
</dbReference>
<evidence type="ECO:0000313" key="3">
    <source>
        <dbReference type="Proteomes" id="UP000075238"/>
    </source>
</evidence>
<evidence type="ECO:0000313" key="2">
    <source>
        <dbReference type="EMBL" id="AMR77876.1"/>
    </source>
</evidence>
<organism evidence="2 3">
    <name type="scientific">Cupriavidus nantongensis</name>
    <dbReference type="NCBI Taxonomy" id="1796606"/>
    <lineage>
        <taxon>Bacteria</taxon>
        <taxon>Pseudomonadati</taxon>
        <taxon>Pseudomonadota</taxon>
        <taxon>Betaproteobacteria</taxon>
        <taxon>Burkholderiales</taxon>
        <taxon>Burkholderiaceae</taxon>
        <taxon>Cupriavidus</taxon>
    </lineage>
</organism>
<keyword evidence="1" id="KW-0732">Signal</keyword>
<dbReference type="STRING" id="1796606.A2G96_09070"/>
<proteinExistence type="predicted"/>
<dbReference type="KEGG" id="cnan:A2G96_09070"/>
<dbReference type="RefSeq" id="WP_011804682.1">
    <property type="nucleotide sequence ID" value="NZ_CP014844.1"/>
</dbReference>
<accession>A0A142JIG4</accession>
<dbReference type="NCBIfam" id="TIGR03748">
    <property type="entry name" value="conj_PilL"/>
    <property type="match status" value="1"/>
</dbReference>
<dbReference type="EMBL" id="CP014844">
    <property type="protein sequence ID" value="AMR77876.1"/>
    <property type="molecule type" value="Genomic_DNA"/>
</dbReference>
<dbReference type="AlphaFoldDB" id="A0A142JIG4"/>
<evidence type="ECO:0000256" key="1">
    <source>
        <dbReference type="SAM" id="SignalP"/>
    </source>
</evidence>
<name>A0A142JIG4_9BURK</name>
<sequence length="188" mass="19886">MPAIHVSRHLVGAGLLAAALASGCATTTAPLAPDAIEEVSAAPEPEAPEYIPVVRYGRYTLVELAPTAAQRDLLLQTIDVSMPEDARATVGDGLRHVLKRSGYGLCETAHAVIELYALPLPAAHLHLGPMTLRDALLTLAGPAWDLHADDRTRQVCFERHGRDADADPVPEPLATEAVQTFPLAGGQP</sequence>
<gene>
    <name evidence="2" type="ORF">A2G96_09070</name>
</gene>
<dbReference type="OrthoDB" id="8527469at2"/>